<dbReference type="OrthoDB" id="446809at2759"/>
<reference evidence="5 6" key="1">
    <citation type="journal article" date="2017" name="Nat. Ecol. Evol.">
        <title>Scallop genome provides insights into evolution of bilaterian karyotype and development.</title>
        <authorList>
            <person name="Wang S."/>
            <person name="Zhang J."/>
            <person name="Jiao W."/>
            <person name="Li J."/>
            <person name="Xun X."/>
            <person name="Sun Y."/>
            <person name="Guo X."/>
            <person name="Huan P."/>
            <person name="Dong B."/>
            <person name="Zhang L."/>
            <person name="Hu X."/>
            <person name="Sun X."/>
            <person name="Wang J."/>
            <person name="Zhao C."/>
            <person name="Wang Y."/>
            <person name="Wang D."/>
            <person name="Huang X."/>
            <person name="Wang R."/>
            <person name="Lv J."/>
            <person name="Li Y."/>
            <person name="Zhang Z."/>
            <person name="Liu B."/>
            <person name="Lu W."/>
            <person name="Hui Y."/>
            <person name="Liang J."/>
            <person name="Zhou Z."/>
            <person name="Hou R."/>
            <person name="Li X."/>
            <person name="Liu Y."/>
            <person name="Li H."/>
            <person name="Ning X."/>
            <person name="Lin Y."/>
            <person name="Zhao L."/>
            <person name="Xing Q."/>
            <person name="Dou J."/>
            <person name="Li Y."/>
            <person name="Mao J."/>
            <person name="Guo H."/>
            <person name="Dou H."/>
            <person name="Li T."/>
            <person name="Mu C."/>
            <person name="Jiang W."/>
            <person name="Fu Q."/>
            <person name="Fu X."/>
            <person name="Miao Y."/>
            <person name="Liu J."/>
            <person name="Yu Q."/>
            <person name="Li R."/>
            <person name="Liao H."/>
            <person name="Li X."/>
            <person name="Kong Y."/>
            <person name="Jiang Z."/>
            <person name="Chourrout D."/>
            <person name="Li R."/>
            <person name="Bao Z."/>
        </authorList>
    </citation>
    <scope>NUCLEOTIDE SEQUENCE [LARGE SCALE GENOMIC DNA]</scope>
    <source>
        <strain evidence="5 6">PY_sf001</strain>
    </source>
</reference>
<accession>A0A210PT23</accession>
<evidence type="ECO:0000259" key="4">
    <source>
        <dbReference type="Pfam" id="PF22725"/>
    </source>
</evidence>
<dbReference type="InterPro" id="IPR050463">
    <property type="entry name" value="Gfo/Idh/MocA_oxidrdct_glycsds"/>
</dbReference>
<evidence type="ECO:0000256" key="1">
    <source>
        <dbReference type="ARBA" id="ARBA00010928"/>
    </source>
</evidence>
<dbReference type="Pfam" id="PF01408">
    <property type="entry name" value="GFO_IDH_MocA"/>
    <property type="match status" value="1"/>
</dbReference>
<dbReference type="GO" id="GO:0016491">
    <property type="term" value="F:oxidoreductase activity"/>
    <property type="evidence" value="ECO:0007669"/>
    <property type="project" value="UniProtKB-KW"/>
</dbReference>
<evidence type="ECO:0000256" key="2">
    <source>
        <dbReference type="ARBA" id="ARBA00023002"/>
    </source>
</evidence>
<dbReference type="Gene3D" id="3.40.50.720">
    <property type="entry name" value="NAD(P)-binding Rossmann-like Domain"/>
    <property type="match status" value="1"/>
</dbReference>
<dbReference type="AlphaFoldDB" id="A0A210PT23"/>
<name>A0A210PT23_MIZYE</name>
<organism evidence="5 6">
    <name type="scientific">Mizuhopecten yessoensis</name>
    <name type="common">Japanese scallop</name>
    <name type="synonym">Patinopecten yessoensis</name>
    <dbReference type="NCBI Taxonomy" id="6573"/>
    <lineage>
        <taxon>Eukaryota</taxon>
        <taxon>Metazoa</taxon>
        <taxon>Spiralia</taxon>
        <taxon>Lophotrochozoa</taxon>
        <taxon>Mollusca</taxon>
        <taxon>Bivalvia</taxon>
        <taxon>Autobranchia</taxon>
        <taxon>Pteriomorphia</taxon>
        <taxon>Pectinida</taxon>
        <taxon>Pectinoidea</taxon>
        <taxon>Pectinidae</taxon>
        <taxon>Mizuhopecten</taxon>
    </lineage>
</organism>
<dbReference type="Gene3D" id="3.30.360.10">
    <property type="entry name" value="Dihydrodipicolinate Reductase, domain 2"/>
    <property type="match status" value="1"/>
</dbReference>
<dbReference type="PANTHER" id="PTHR43818:SF11">
    <property type="entry name" value="BCDNA.GH03377"/>
    <property type="match status" value="1"/>
</dbReference>
<proteinExistence type="inferred from homology"/>
<feature type="domain" description="GFO/IDH/MocA-like oxidoreductase" evidence="4">
    <location>
        <begin position="135"/>
        <end position="263"/>
    </location>
</feature>
<comment type="similarity">
    <text evidence="1">Belongs to the Gfo/Idh/MocA family.</text>
</comment>
<dbReference type="InterPro" id="IPR000683">
    <property type="entry name" value="Gfo/Idh/MocA-like_OxRdtase_N"/>
</dbReference>
<dbReference type="GO" id="GO:0000166">
    <property type="term" value="F:nucleotide binding"/>
    <property type="evidence" value="ECO:0007669"/>
    <property type="project" value="InterPro"/>
</dbReference>
<dbReference type="PANTHER" id="PTHR43818">
    <property type="entry name" value="BCDNA.GH03377"/>
    <property type="match status" value="1"/>
</dbReference>
<evidence type="ECO:0000259" key="3">
    <source>
        <dbReference type="Pfam" id="PF01408"/>
    </source>
</evidence>
<keyword evidence="6" id="KW-1185">Reference proteome</keyword>
<dbReference type="InterPro" id="IPR036291">
    <property type="entry name" value="NAD(P)-bd_dom_sf"/>
</dbReference>
<comment type="caution">
    <text evidence="5">The sequence shown here is derived from an EMBL/GenBank/DDBJ whole genome shotgun (WGS) entry which is preliminary data.</text>
</comment>
<evidence type="ECO:0000313" key="6">
    <source>
        <dbReference type="Proteomes" id="UP000242188"/>
    </source>
</evidence>
<dbReference type="STRING" id="6573.A0A210PT23"/>
<feature type="domain" description="Gfo/Idh/MocA-like oxidoreductase N-terminal" evidence="3">
    <location>
        <begin position="8"/>
        <end position="102"/>
    </location>
</feature>
<keyword evidence="2" id="KW-0560">Oxidoreductase</keyword>
<dbReference type="EMBL" id="NEDP02005518">
    <property type="protein sequence ID" value="OWF39647.1"/>
    <property type="molecule type" value="Genomic_DNA"/>
</dbReference>
<dbReference type="Pfam" id="PF22725">
    <property type="entry name" value="GFO_IDH_MocA_C3"/>
    <property type="match status" value="1"/>
</dbReference>
<gene>
    <name evidence="5" type="ORF">KP79_PYT13555</name>
</gene>
<dbReference type="InterPro" id="IPR055170">
    <property type="entry name" value="GFO_IDH_MocA-like_dom"/>
</dbReference>
<dbReference type="SUPFAM" id="SSF51735">
    <property type="entry name" value="NAD(P)-binding Rossmann-fold domains"/>
    <property type="match status" value="1"/>
</dbReference>
<dbReference type="Proteomes" id="UP000242188">
    <property type="component" value="Unassembled WGS sequence"/>
</dbReference>
<evidence type="ECO:0000313" key="5">
    <source>
        <dbReference type="EMBL" id="OWF39647.1"/>
    </source>
</evidence>
<sequence>MRKMLPGIGVLGTTTSIRSYVPLLKSCGFHVAALWGRTKEEADELAKELNIPFSTNRVDEVLLNRDVDVVVISCPPHLQSPIAVKALGIGKHVLCGAPAGPCQVDALRMVNASRYYPRLMSFIVFGLRFLPTICKMKQLMEDSFIGDMTICEVNIHFEASPKEKFDWMCDEMMGGGVLNTIGNNIIDVISYLTGQKATQVHGMLKTYTKQTEKIKGIREITSDDFCSFQMELDKGSCATVTINSHIPGVFLQEILMVGTKGRLIAKGADLYGQKHSEKKERLIHFDPINFKEEERHGVSDKTRAEIATPYLKGIIRMIEAVKDAFEKEEERQSYCQDPVLQAANFEDSLYVQTVVDAIRKSNKTKEWIKVTMMKEEPDPNPFLSSSIRSSTYSLH</sequence>
<protein>
    <submittedName>
        <fullName evidence="5">Glucose-fructose oxidoreductase domain-containing protein 1</fullName>
    </submittedName>
</protein>
<dbReference type="SUPFAM" id="SSF55347">
    <property type="entry name" value="Glyceraldehyde-3-phosphate dehydrogenase-like, C-terminal domain"/>
    <property type="match status" value="1"/>
</dbReference>